<evidence type="ECO:0000259" key="2">
    <source>
        <dbReference type="Pfam" id="PF11887"/>
    </source>
</evidence>
<evidence type="ECO:0000259" key="1">
    <source>
        <dbReference type="Pfam" id="PF02470"/>
    </source>
</evidence>
<name>A0A0V9UFI2_9NOCA</name>
<reference evidence="3 4" key="2">
    <citation type="journal article" date="2016" name="Genome Announc.">
        <title>Draft Genome Sequence of a Versatile Hydrocarbon-Degrading Bacterium, Rhodococcus pyridinivorans Strain KG-16, Collected from Oil Fields in India.</title>
        <authorList>
            <person name="Aggarwal R.K."/>
            <person name="Dawar C."/>
            <person name="Phanindranath R."/>
            <person name="Mutnuri L."/>
            <person name="Dayal A.M."/>
        </authorList>
    </citation>
    <scope>NUCLEOTIDE SEQUENCE [LARGE SCALE GENOMIC DNA]</scope>
    <source>
        <strain evidence="3 4">KG-16</strain>
    </source>
</reference>
<dbReference type="PATRIC" id="fig|1441730.3.peg.4280"/>
<dbReference type="Proteomes" id="UP000053060">
    <property type="component" value="Unassembled WGS sequence"/>
</dbReference>
<dbReference type="Pfam" id="PF02470">
    <property type="entry name" value="MlaD"/>
    <property type="match status" value="1"/>
</dbReference>
<dbReference type="AlphaFoldDB" id="A0A0V9UFI2"/>
<gene>
    <name evidence="3" type="ORF">Z045_20430</name>
</gene>
<dbReference type="NCBIfam" id="TIGR00996">
    <property type="entry name" value="Mtu_fam_mce"/>
    <property type="match status" value="1"/>
</dbReference>
<dbReference type="GO" id="GO:0005576">
    <property type="term" value="C:extracellular region"/>
    <property type="evidence" value="ECO:0007669"/>
    <property type="project" value="TreeGrafter"/>
</dbReference>
<dbReference type="InterPro" id="IPR003399">
    <property type="entry name" value="Mce/MlaD"/>
</dbReference>
<organism evidence="3 4">
    <name type="scientific">Rhodococcus pyridinivorans KG-16</name>
    <dbReference type="NCBI Taxonomy" id="1441730"/>
    <lineage>
        <taxon>Bacteria</taxon>
        <taxon>Bacillati</taxon>
        <taxon>Actinomycetota</taxon>
        <taxon>Actinomycetes</taxon>
        <taxon>Mycobacteriales</taxon>
        <taxon>Nocardiaceae</taxon>
        <taxon>Rhodococcus</taxon>
    </lineage>
</organism>
<accession>A0A0V9UFI2</accession>
<dbReference type="PANTHER" id="PTHR33371">
    <property type="entry name" value="INTERMEMBRANE PHOSPHOLIPID TRANSPORT SYSTEM BINDING PROTEIN MLAD-RELATED"/>
    <property type="match status" value="1"/>
</dbReference>
<comment type="caution">
    <text evidence="3">The sequence shown here is derived from an EMBL/GenBank/DDBJ whole genome shotgun (WGS) entry which is preliminary data.</text>
</comment>
<dbReference type="EMBL" id="AZXY01000012">
    <property type="protein sequence ID" value="KSZ56789.1"/>
    <property type="molecule type" value="Genomic_DNA"/>
</dbReference>
<feature type="domain" description="Mce/MlaD" evidence="1">
    <location>
        <begin position="39"/>
        <end position="111"/>
    </location>
</feature>
<feature type="domain" description="Mammalian cell entry C-terminal" evidence="2">
    <location>
        <begin position="118"/>
        <end position="268"/>
    </location>
</feature>
<reference evidence="4" key="1">
    <citation type="submission" date="2015-01" db="EMBL/GenBank/DDBJ databases">
        <title>Draft genome sequence of Rhodococcus pyridinivorans strain KG-16, a hydrocarbon-degrading bacterium.</title>
        <authorList>
            <person name="Aggarwal R.K."/>
            <person name="Dawar C."/>
        </authorList>
    </citation>
    <scope>NUCLEOTIDE SEQUENCE [LARGE SCALE GENOMIC DNA]</scope>
    <source>
        <strain evidence="4">KG-16</strain>
    </source>
</reference>
<dbReference type="RefSeq" id="WP_060653492.1">
    <property type="nucleotide sequence ID" value="NZ_AZXY01000012.1"/>
</dbReference>
<dbReference type="InterPro" id="IPR052336">
    <property type="entry name" value="MlaD_Phospholipid_Transporter"/>
</dbReference>
<evidence type="ECO:0000313" key="3">
    <source>
        <dbReference type="EMBL" id="KSZ56789.1"/>
    </source>
</evidence>
<dbReference type="Pfam" id="PF11887">
    <property type="entry name" value="Mce4_CUP1"/>
    <property type="match status" value="1"/>
</dbReference>
<proteinExistence type="predicted"/>
<dbReference type="InterPro" id="IPR005693">
    <property type="entry name" value="Mce"/>
</dbReference>
<protein>
    <submittedName>
        <fullName evidence="3">Mammalian cell entry protein</fullName>
    </submittedName>
</protein>
<dbReference type="PANTHER" id="PTHR33371:SF17">
    <property type="entry name" value="MCE-FAMILY PROTEIN MCE1B"/>
    <property type="match status" value="1"/>
</dbReference>
<evidence type="ECO:0000313" key="4">
    <source>
        <dbReference type="Proteomes" id="UP000053060"/>
    </source>
</evidence>
<sequence length="345" mass="37149">MSYRKPLIGLVLFLLLALAATWPVVVTLQRNVHGDTAGYRAVFSDVSGLRVGDDVRMAGVRVGRVDAIELDGSVARVAFRIETGQTIHDDTEAAITYQNIIGQRYLGLSRGEGGSGTPVPENWEIPLERTDPSFDISVLLNGFEPLFSVLDPEQVDRITSAIIAALQGDGGAVTALVAETSRLAESLAEPDRILGDIIVNLDVVISDLATQSEDVDAVLTSARAIFSELSARRDETIGSLDSLSATVDRIAAMSREVQPDLHAMISRQPGFTRHFLDNKDSFGYFGANLPGLLKGLARVSQEGSYLNTYLCNFNVTLIPEVGSIIPSVVSEVTPEGRITHSPVCR</sequence>
<dbReference type="InterPro" id="IPR024516">
    <property type="entry name" value="Mce_C"/>
</dbReference>
<dbReference type="GO" id="GO:0051701">
    <property type="term" value="P:biological process involved in interaction with host"/>
    <property type="evidence" value="ECO:0007669"/>
    <property type="project" value="TreeGrafter"/>
</dbReference>